<dbReference type="Gene3D" id="3.40.50.300">
    <property type="entry name" value="P-loop containing nucleotide triphosphate hydrolases"/>
    <property type="match status" value="1"/>
</dbReference>
<dbReference type="Gene3D" id="1.10.8.730">
    <property type="match status" value="1"/>
</dbReference>
<dbReference type="AlphaFoldDB" id="A0A1I6U3Q3"/>
<dbReference type="RefSeq" id="WP_089854975.1">
    <property type="nucleotide sequence ID" value="NZ_BJWJ01000060.1"/>
</dbReference>
<dbReference type="Pfam" id="PF19044">
    <property type="entry name" value="P-loop_TraG"/>
    <property type="match status" value="1"/>
</dbReference>
<reference evidence="2 5" key="2">
    <citation type="submission" date="2019-07" db="EMBL/GenBank/DDBJ databases">
        <title>Whole genome shotgun sequence of Halolactibacillus miurensis NBRC 100873.</title>
        <authorList>
            <person name="Hosoyama A."/>
            <person name="Uohara A."/>
            <person name="Ohji S."/>
            <person name="Ichikawa N."/>
        </authorList>
    </citation>
    <scope>NUCLEOTIDE SEQUENCE [LARGE SCALE GENOMIC DNA]</scope>
    <source>
        <strain evidence="2 5">NBRC 100873</strain>
    </source>
</reference>
<evidence type="ECO:0000313" key="2">
    <source>
        <dbReference type="EMBL" id="GEM05897.1"/>
    </source>
</evidence>
<dbReference type="OrthoDB" id="9804380at2"/>
<feature type="domain" description="TraG P-loop" evidence="1">
    <location>
        <begin position="248"/>
        <end position="559"/>
    </location>
</feature>
<protein>
    <submittedName>
        <fullName evidence="2">Conjugal transfer protein</fullName>
    </submittedName>
</protein>
<dbReference type="EMBL" id="BJWJ01000060">
    <property type="protein sequence ID" value="GEM05897.1"/>
    <property type="molecule type" value="Genomic_DNA"/>
</dbReference>
<evidence type="ECO:0000313" key="5">
    <source>
        <dbReference type="Proteomes" id="UP000321773"/>
    </source>
</evidence>
<dbReference type="EMBL" id="FPAI01000021">
    <property type="protein sequence ID" value="SFS96008.1"/>
    <property type="molecule type" value="Genomic_DNA"/>
</dbReference>
<evidence type="ECO:0000313" key="4">
    <source>
        <dbReference type="Proteomes" id="UP000199139"/>
    </source>
</evidence>
<dbReference type="InterPro" id="IPR043964">
    <property type="entry name" value="P-loop_TraG"/>
</dbReference>
<dbReference type="PANTHER" id="PTHR30121">
    <property type="entry name" value="UNCHARACTERIZED PROTEIN YJGR-RELATED"/>
    <property type="match status" value="1"/>
</dbReference>
<gene>
    <name evidence="2" type="primary">traE</name>
    <name evidence="2" type="ORF">HMI01_28850</name>
    <name evidence="3" type="ORF">SAMN05421668_12140</name>
</gene>
<dbReference type="STRING" id="306541.SAMN05421668_12140"/>
<name>A0A1I6U3Q3_9BACI</name>
<proteinExistence type="predicted"/>
<evidence type="ECO:0000313" key="3">
    <source>
        <dbReference type="EMBL" id="SFS96008.1"/>
    </source>
</evidence>
<dbReference type="CDD" id="cd01127">
    <property type="entry name" value="TrwB_TraG_TraD_VirD4"/>
    <property type="match status" value="1"/>
</dbReference>
<dbReference type="InterPro" id="IPR027417">
    <property type="entry name" value="P-loop_NTPase"/>
</dbReference>
<keyword evidence="5" id="KW-1185">Reference proteome</keyword>
<dbReference type="InterPro" id="IPR051162">
    <property type="entry name" value="T4SS_component"/>
</dbReference>
<sequence>MGLLMPSKKKSKTQKTTKNEIKSLIDQESLESIYPFVFELNREYIASSGNYIKPYVILTYPSEPTGNWLSPLKKLKGNITISQFLEPANGEVLNSYYNETIKNKEAELLRTVDYQMQQKINREIKTAKQQLEQSLDEKSAYVYLYTYILLQGTSEAELKALEENLNRILLKLHVKAITPYRRIDEAFWSTLPIQQNSLKEYTYYMTNSMSASSFFPYDDNEICDITSTSTLEGINKETDSWISIDYKNKRKTLNRGKVVIGTSGVGKTTYMWSILLKKLALGEDQIYIIDPENEYSEKVRKYGGTVIDLSSVSSTIINPYQIFSSVLDDEENNHSIHEDLSEVEVENLIKQRIQRLKGFHKVLKPDMNQEEISIISSESKKLYDTFRSVKNLNVMENTDWPILEDLYNRLSEMKSHDPSKFKRVESYYYILEDFVHGSSTLFNGHTNIELNTKVVSFNLKPLQTEKDVQSAAYLNTFSYLWEIITADKTQSCELFCDEFHFLLLNEESADFFFQAYKRFRKYNAGATVTTQQIEDVLNAPKNTGAAIIGNSFTKIFFGLEGREVDVLKEKLKLPFSEKEIGFLKRQTQGEALISYGSQRAFLKVVLTEEEKRILNPEEYERTTGKDARIQPDWSSKVFLTQNEIFEIEDLIDKEVRLKR</sequence>
<reference evidence="3 4" key="1">
    <citation type="submission" date="2016-10" db="EMBL/GenBank/DDBJ databases">
        <authorList>
            <person name="de Groot N.N."/>
        </authorList>
    </citation>
    <scope>NUCLEOTIDE SEQUENCE [LARGE SCALE GENOMIC DNA]</scope>
    <source>
        <strain evidence="3 4">DSM 17074</strain>
    </source>
</reference>
<evidence type="ECO:0000259" key="1">
    <source>
        <dbReference type="Pfam" id="PF19044"/>
    </source>
</evidence>
<dbReference type="Proteomes" id="UP000199139">
    <property type="component" value="Unassembled WGS sequence"/>
</dbReference>
<organism evidence="3 4">
    <name type="scientific">Halolactibacillus miurensis</name>
    <dbReference type="NCBI Taxonomy" id="306541"/>
    <lineage>
        <taxon>Bacteria</taxon>
        <taxon>Bacillati</taxon>
        <taxon>Bacillota</taxon>
        <taxon>Bacilli</taxon>
        <taxon>Bacillales</taxon>
        <taxon>Bacillaceae</taxon>
        <taxon>Halolactibacillus</taxon>
    </lineage>
</organism>
<dbReference type="SUPFAM" id="SSF52540">
    <property type="entry name" value="P-loop containing nucleoside triphosphate hydrolases"/>
    <property type="match status" value="1"/>
</dbReference>
<accession>A0A1I6U3Q3</accession>
<dbReference type="Proteomes" id="UP000321773">
    <property type="component" value="Unassembled WGS sequence"/>
</dbReference>
<dbReference type="PANTHER" id="PTHR30121:SF6">
    <property type="entry name" value="SLR6007 PROTEIN"/>
    <property type="match status" value="1"/>
</dbReference>